<evidence type="ECO:0000256" key="1">
    <source>
        <dbReference type="ARBA" id="ARBA00022723"/>
    </source>
</evidence>
<keyword evidence="2 5" id="KW-0378">Hydrolase</keyword>
<dbReference type="EC" id="3.-.-.-" evidence="5"/>
<dbReference type="CDD" id="cd10917">
    <property type="entry name" value="CE4_NodB_like_6s_7s"/>
    <property type="match status" value="2"/>
</dbReference>
<dbReference type="PROSITE" id="PS51257">
    <property type="entry name" value="PROKAR_LIPOPROTEIN"/>
    <property type="match status" value="1"/>
</dbReference>
<organism evidence="5 6">
    <name type="scientific">Lysinibacillus zambalensis</name>
    <dbReference type="NCBI Taxonomy" id="3160866"/>
    <lineage>
        <taxon>Bacteria</taxon>
        <taxon>Bacillati</taxon>
        <taxon>Bacillota</taxon>
        <taxon>Bacilli</taxon>
        <taxon>Bacillales</taxon>
        <taxon>Bacillaceae</taxon>
        <taxon>Lysinibacillus</taxon>
    </lineage>
</organism>
<comment type="caution">
    <text evidence="5">The sequence shown here is derived from an EMBL/GenBank/DDBJ whole genome shotgun (WGS) entry which is preliminary data.</text>
</comment>
<dbReference type="InterPro" id="IPR050248">
    <property type="entry name" value="Polysacc_deacetylase_ArnD"/>
</dbReference>
<dbReference type="GO" id="GO:0016787">
    <property type="term" value="F:hydrolase activity"/>
    <property type="evidence" value="ECO:0007669"/>
    <property type="project" value="UniProtKB-KW"/>
</dbReference>
<evidence type="ECO:0000256" key="2">
    <source>
        <dbReference type="ARBA" id="ARBA00022801"/>
    </source>
</evidence>
<dbReference type="Pfam" id="PF01522">
    <property type="entry name" value="Polysacc_deac_1"/>
    <property type="match status" value="2"/>
</dbReference>
<gene>
    <name evidence="5" type="ORF">ABNX05_20295</name>
</gene>
<dbReference type="PANTHER" id="PTHR10587">
    <property type="entry name" value="GLYCOSYL TRANSFERASE-RELATED"/>
    <property type="match status" value="1"/>
</dbReference>
<proteinExistence type="predicted"/>
<dbReference type="Gene3D" id="3.20.20.370">
    <property type="entry name" value="Glycoside hydrolase/deacetylase"/>
    <property type="match status" value="2"/>
</dbReference>
<evidence type="ECO:0000313" key="6">
    <source>
        <dbReference type="Proteomes" id="UP001478862"/>
    </source>
</evidence>
<evidence type="ECO:0000259" key="4">
    <source>
        <dbReference type="PROSITE" id="PS51677"/>
    </source>
</evidence>
<dbReference type="PROSITE" id="PS51677">
    <property type="entry name" value="NODB"/>
    <property type="match status" value="2"/>
</dbReference>
<reference evidence="5 6" key="1">
    <citation type="submission" date="2024-06" db="EMBL/GenBank/DDBJ databases">
        <title>Lysinibacillus zambalefons sp. nov., a Novel Firmicute Isolated from the Poon Bato Zambales Hyperalkaline Spring.</title>
        <authorList>
            <person name="Aja J.A."/>
            <person name="Lazaro J.E.H."/>
            <person name="Llorin L.D."/>
            <person name="Lim K.R."/>
            <person name="Teodosio J."/>
            <person name="Dalisay D.S."/>
        </authorList>
    </citation>
    <scope>NUCLEOTIDE SEQUENCE [LARGE SCALE GENOMIC DNA]</scope>
    <source>
        <strain evidence="5 6">M3</strain>
    </source>
</reference>
<dbReference type="InterPro" id="IPR011330">
    <property type="entry name" value="Glyco_hydro/deAcase_b/a-brl"/>
</dbReference>
<evidence type="ECO:0000256" key="3">
    <source>
        <dbReference type="SAM" id="SignalP"/>
    </source>
</evidence>
<dbReference type="SUPFAM" id="SSF88713">
    <property type="entry name" value="Glycoside hydrolase/deacetylase"/>
    <property type="match status" value="2"/>
</dbReference>
<feature type="chain" id="PRO_5047025654" evidence="3">
    <location>
        <begin position="25"/>
        <end position="478"/>
    </location>
</feature>
<keyword evidence="1" id="KW-0479">Metal-binding</keyword>
<name>A0ABV1MXU2_9BACI</name>
<dbReference type="InterPro" id="IPR002509">
    <property type="entry name" value="NODB_dom"/>
</dbReference>
<dbReference type="PANTHER" id="PTHR10587:SF133">
    <property type="entry name" value="CHITIN DEACETYLASE 1-RELATED"/>
    <property type="match status" value="1"/>
</dbReference>
<feature type="domain" description="NodB homology" evidence="4">
    <location>
        <begin position="57"/>
        <end position="236"/>
    </location>
</feature>
<dbReference type="Proteomes" id="UP001478862">
    <property type="component" value="Unassembled WGS sequence"/>
</dbReference>
<dbReference type="RefSeq" id="WP_349661358.1">
    <property type="nucleotide sequence ID" value="NZ_JBEGDG010000019.1"/>
</dbReference>
<sequence>MNASRLKICSLLFILFLTGCQSSAQTNQIQPVDSTIEVKEHDGTMSEIYSHASILSPKIALTFNGLADNETMQKLLKVLDQCNMKATFFVEGTRVAQDPELVKDILAKGHEVENGTLTFPDMTDLNYEETYKEIYLANQVFEEHLGYTPKYVRSRSGDSTDNMRLATKTLNMQGVVESSINPKDRNMQSAEEITDYIHRFINSGSVIHLNTYINPAIIDVVPLLSQLGKEQGYAFSTLTDVLDEQYIVKSLEAIEGYDAIKVNPDYENVKPNMYYRKNTSKKEVALTFDDWASEERLKEILDVLDKYNVHSTFFLIGKGVEKDPQLARLIVEGGHEIASHSYSHLDVTTMTPEELQEDVVKAHRALTYALQEEPLLYFRPNKGAINEESAKIIAATGIKSIAMYDIASFDWNLEYSVSDIYNRVMSRIGPGKVIVMHILDGTKTVEALPVIIEKLQKDGYSFAKMSTWIEEDSNKKVN</sequence>
<dbReference type="EMBL" id="JBEGDG010000019">
    <property type="protein sequence ID" value="MEQ6356974.1"/>
    <property type="molecule type" value="Genomic_DNA"/>
</dbReference>
<feature type="domain" description="NodB homology" evidence="4">
    <location>
        <begin position="282"/>
        <end position="463"/>
    </location>
</feature>
<accession>A0ABV1MXU2</accession>
<evidence type="ECO:0000313" key="5">
    <source>
        <dbReference type="EMBL" id="MEQ6356974.1"/>
    </source>
</evidence>
<protein>
    <submittedName>
        <fullName evidence="5">Polysaccharide deacetylase family protein</fullName>
        <ecNumber evidence="5">3.-.-.-</ecNumber>
    </submittedName>
</protein>
<keyword evidence="3" id="KW-0732">Signal</keyword>
<feature type="signal peptide" evidence="3">
    <location>
        <begin position="1"/>
        <end position="24"/>
    </location>
</feature>
<keyword evidence="6" id="KW-1185">Reference proteome</keyword>